<reference evidence="1 2" key="1">
    <citation type="submission" date="2020-05" db="EMBL/GenBank/DDBJ databases">
        <title>Vigna angularis (adzuki bean) Var. LongXiaoDou No. 4 denovo assembly.</title>
        <authorList>
            <person name="Xiang H."/>
        </authorList>
    </citation>
    <scope>NUCLEOTIDE SEQUENCE [LARGE SCALE GENOMIC DNA]</scope>
    <source>
        <tissue evidence="1">Leaf</tissue>
    </source>
</reference>
<dbReference type="PANTHER" id="PTHR31587:SF4">
    <property type="entry name" value="TRANSMEMBRANE PROTEIN (DUF2215)"/>
    <property type="match status" value="1"/>
</dbReference>
<accession>A0A8T0L9A6</accession>
<dbReference type="PANTHER" id="PTHR31587">
    <property type="entry name" value="TRANSMEMBRANE PROTEIN (DUF2215)"/>
    <property type="match status" value="1"/>
</dbReference>
<protein>
    <submittedName>
        <fullName evidence="1">Uncharacterized protein</fullName>
    </submittedName>
</protein>
<organism evidence="1 2">
    <name type="scientific">Phaseolus angularis</name>
    <name type="common">Azuki bean</name>
    <name type="synonym">Vigna angularis</name>
    <dbReference type="NCBI Taxonomy" id="3914"/>
    <lineage>
        <taxon>Eukaryota</taxon>
        <taxon>Viridiplantae</taxon>
        <taxon>Streptophyta</taxon>
        <taxon>Embryophyta</taxon>
        <taxon>Tracheophyta</taxon>
        <taxon>Spermatophyta</taxon>
        <taxon>Magnoliopsida</taxon>
        <taxon>eudicotyledons</taxon>
        <taxon>Gunneridae</taxon>
        <taxon>Pentapetalae</taxon>
        <taxon>rosids</taxon>
        <taxon>fabids</taxon>
        <taxon>Fabales</taxon>
        <taxon>Fabaceae</taxon>
        <taxon>Papilionoideae</taxon>
        <taxon>50 kb inversion clade</taxon>
        <taxon>NPAAA clade</taxon>
        <taxon>indigoferoid/millettioid clade</taxon>
        <taxon>Phaseoleae</taxon>
        <taxon>Vigna</taxon>
    </lineage>
</organism>
<dbReference type="EMBL" id="JABFOF010000002">
    <property type="protein sequence ID" value="KAG2406595.1"/>
    <property type="molecule type" value="Genomic_DNA"/>
</dbReference>
<dbReference type="Proteomes" id="UP000743370">
    <property type="component" value="Unassembled WGS sequence"/>
</dbReference>
<name>A0A8T0L9A6_PHAAN</name>
<proteinExistence type="predicted"/>
<sequence length="245" mass="28263">MFRNVSLVAGMCPHSQWEKVAKGYGTRSMFPFDHKILDIRTSGSTLENFEVSVIESVGNISADFRCSSWSWLWFWVVHKLVLTEDGSVDTSTAQFVEWAIRILPVIMILQRMHKMRFLSHLRSQEKQKEIPATTEKPYLVALQIFCSRVYYSFPALVVCLFFFTGKFEGKFEMGLRCWKAQGRKLWRVAPKRTPRPTAVMVVDGGERRQLGSCFSMVAMDWDWFDFSVLQDLVEVLRGGYQGSDG</sequence>
<gene>
    <name evidence="1" type="ORF">HKW66_Vig0058510</name>
</gene>
<evidence type="ECO:0000313" key="2">
    <source>
        <dbReference type="Proteomes" id="UP000743370"/>
    </source>
</evidence>
<evidence type="ECO:0000313" key="1">
    <source>
        <dbReference type="EMBL" id="KAG2406595.1"/>
    </source>
</evidence>
<dbReference type="AlphaFoldDB" id="A0A8T0L9A6"/>
<comment type="caution">
    <text evidence="1">The sequence shown here is derived from an EMBL/GenBank/DDBJ whole genome shotgun (WGS) entry which is preliminary data.</text>
</comment>